<feature type="domain" description="Transcription factor zinc-finger" evidence="2">
    <location>
        <begin position="4"/>
        <end position="43"/>
    </location>
</feature>
<comment type="caution">
    <text evidence="3">The sequence shown here is derived from an EMBL/GenBank/DDBJ whole genome shotgun (WGS) entry which is preliminary data.</text>
</comment>
<protein>
    <recommendedName>
        <fullName evidence="2">Transcription factor zinc-finger domain-containing protein</fullName>
    </recommendedName>
</protein>
<evidence type="ECO:0000259" key="2">
    <source>
        <dbReference type="Pfam" id="PF13453"/>
    </source>
</evidence>
<dbReference type="Pfam" id="PF13453">
    <property type="entry name" value="Zn_ribbon_TFIIB"/>
    <property type="match status" value="1"/>
</dbReference>
<gene>
    <name evidence="3" type="ORF">Ade02nite_76190</name>
</gene>
<dbReference type="Proteomes" id="UP000609879">
    <property type="component" value="Unassembled WGS sequence"/>
</dbReference>
<name>A0ABQ3YG37_9ACTN</name>
<evidence type="ECO:0000313" key="3">
    <source>
        <dbReference type="EMBL" id="GID78978.1"/>
    </source>
</evidence>
<evidence type="ECO:0000256" key="1">
    <source>
        <dbReference type="SAM" id="MobiDB-lite"/>
    </source>
</evidence>
<organism evidence="3 4">
    <name type="scientific">Paractinoplanes deccanensis</name>
    <dbReference type="NCBI Taxonomy" id="113561"/>
    <lineage>
        <taxon>Bacteria</taxon>
        <taxon>Bacillati</taxon>
        <taxon>Actinomycetota</taxon>
        <taxon>Actinomycetes</taxon>
        <taxon>Micromonosporales</taxon>
        <taxon>Micromonosporaceae</taxon>
        <taxon>Paractinoplanes</taxon>
    </lineage>
</organism>
<feature type="compositionally biased region" description="Pro residues" evidence="1">
    <location>
        <begin position="58"/>
        <end position="94"/>
    </location>
</feature>
<dbReference type="RefSeq" id="WP_379036884.1">
    <property type="nucleotide sequence ID" value="NZ_BAAABO010000003.1"/>
</dbReference>
<reference evidence="3 4" key="1">
    <citation type="submission" date="2021-01" db="EMBL/GenBank/DDBJ databases">
        <title>Whole genome shotgun sequence of Actinoplanes deccanensis NBRC 13994.</title>
        <authorList>
            <person name="Komaki H."/>
            <person name="Tamura T."/>
        </authorList>
    </citation>
    <scope>NUCLEOTIDE SEQUENCE [LARGE SCALE GENOMIC DNA]</scope>
    <source>
        <strain evidence="3 4">NBRC 13994</strain>
    </source>
</reference>
<sequence length="126" mass="13780">MQMTCPKCHGEMRVYERSGVTIDQCTECRGVFLDRGELEKLFEAESSWNTRQAQPRPAAAPPPHAPQPGGYAPPPPPPAYGQPAGYPAPVPGHAPAPGYGYHGHYRGGGHHGHYRRRKGFLHGLFD</sequence>
<proteinExistence type="predicted"/>
<feature type="compositionally biased region" description="Basic residues" evidence="1">
    <location>
        <begin position="103"/>
        <end position="112"/>
    </location>
</feature>
<dbReference type="EMBL" id="BOMI01000156">
    <property type="protein sequence ID" value="GID78978.1"/>
    <property type="molecule type" value="Genomic_DNA"/>
</dbReference>
<feature type="region of interest" description="Disordered" evidence="1">
    <location>
        <begin position="44"/>
        <end position="112"/>
    </location>
</feature>
<keyword evidence="4" id="KW-1185">Reference proteome</keyword>
<accession>A0ABQ3YG37</accession>
<dbReference type="InterPro" id="IPR027392">
    <property type="entry name" value="TF_Znf"/>
</dbReference>
<evidence type="ECO:0000313" key="4">
    <source>
        <dbReference type="Proteomes" id="UP000609879"/>
    </source>
</evidence>